<dbReference type="SUPFAM" id="SSF48113">
    <property type="entry name" value="Heme-dependent peroxidases"/>
    <property type="match status" value="1"/>
</dbReference>
<dbReference type="GO" id="GO:0004601">
    <property type="term" value="F:peroxidase activity"/>
    <property type="evidence" value="ECO:0007669"/>
    <property type="project" value="UniProtKB-KW"/>
</dbReference>
<dbReference type="GO" id="GO:0020037">
    <property type="term" value="F:heme binding"/>
    <property type="evidence" value="ECO:0007669"/>
    <property type="project" value="InterPro"/>
</dbReference>
<dbReference type="CDD" id="cd09823">
    <property type="entry name" value="peroxinectin_like"/>
    <property type="match status" value="1"/>
</dbReference>
<evidence type="ECO:0000313" key="8">
    <source>
        <dbReference type="Proteomes" id="UP000827092"/>
    </source>
</evidence>
<dbReference type="PANTHER" id="PTHR11475">
    <property type="entry name" value="OXIDASE/PEROXIDASE"/>
    <property type="match status" value="1"/>
</dbReference>
<evidence type="ECO:0000256" key="4">
    <source>
        <dbReference type="ARBA" id="ARBA00022729"/>
    </source>
</evidence>
<evidence type="ECO:0000256" key="5">
    <source>
        <dbReference type="ARBA" id="ARBA00023180"/>
    </source>
</evidence>
<keyword evidence="5" id="KW-0325">Glycoprotein</keyword>
<evidence type="ECO:0000256" key="6">
    <source>
        <dbReference type="PIRSR" id="PIRSR619791-2"/>
    </source>
</evidence>
<feature type="binding site" description="axial binding residue" evidence="6">
    <location>
        <position position="408"/>
    </location>
    <ligand>
        <name>heme b</name>
        <dbReference type="ChEBI" id="CHEBI:60344"/>
    </ligand>
    <ligandPart>
        <name>Fe</name>
        <dbReference type="ChEBI" id="CHEBI:18248"/>
    </ligandPart>
</feature>
<dbReference type="PANTHER" id="PTHR11475:SF4">
    <property type="entry name" value="CHORION PEROXIDASE"/>
    <property type="match status" value="1"/>
</dbReference>
<organism evidence="7 8">
    <name type="scientific">Oedothorax gibbosus</name>
    <dbReference type="NCBI Taxonomy" id="931172"/>
    <lineage>
        <taxon>Eukaryota</taxon>
        <taxon>Metazoa</taxon>
        <taxon>Ecdysozoa</taxon>
        <taxon>Arthropoda</taxon>
        <taxon>Chelicerata</taxon>
        <taxon>Arachnida</taxon>
        <taxon>Araneae</taxon>
        <taxon>Araneomorphae</taxon>
        <taxon>Entelegynae</taxon>
        <taxon>Araneoidea</taxon>
        <taxon>Linyphiidae</taxon>
        <taxon>Erigoninae</taxon>
        <taxon>Oedothorax</taxon>
    </lineage>
</organism>
<keyword evidence="3" id="KW-0575">Peroxidase</keyword>
<protein>
    <recommendedName>
        <fullName evidence="9">Peroxidase</fullName>
    </recommendedName>
</protein>
<dbReference type="InterPro" id="IPR019791">
    <property type="entry name" value="Haem_peroxidase_animal"/>
</dbReference>
<dbReference type="Gene3D" id="1.10.640.10">
    <property type="entry name" value="Haem peroxidase domain superfamily, animal type"/>
    <property type="match status" value="1"/>
</dbReference>
<comment type="subcellular location">
    <subcellularLocation>
        <location evidence="1">Secreted</location>
    </subcellularLocation>
</comment>
<dbReference type="Pfam" id="PF03098">
    <property type="entry name" value="An_peroxidase"/>
    <property type="match status" value="1"/>
</dbReference>
<evidence type="ECO:0000313" key="7">
    <source>
        <dbReference type="EMBL" id="KAG8181172.1"/>
    </source>
</evidence>
<name>A0AAV6UAJ0_9ARAC</name>
<evidence type="ECO:0000256" key="1">
    <source>
        <dbReference type="ARBA" id="ARBA00004613"/>
    </source>
</evidence>
<reference evidence="7 8" key="1">
    <citation type="journal article" date="2022" name="Nat. Ecol. Evol.">
        <title>A masculinizing supergene underlies an exaggerated male reproductive morph in a spider.</title>
        <authorList>
            <person name="Hendrickx F."/>
            <person name="De Corte Z."/>
            <person name="Sonet G."/>
            <person name="Van Belleghem S.M."/>
            <person name="Kostlbacher S."/>
            <person name="Vangestel C."/>
        </authorList>
    </citation>
    <scope>NUCLEOTIDE SEQUENCE [LARGE SCALE GENOMIC DNA]</scope>
    <source>
        <strain evidence="7">W744_W776</strain>
    </source>
</reference>
<keyword evidence="6" id="KW-0349">Heme</keyword>
<dbReference type="PRINTS" id="PR00457">
    <property type="entry name" value="ANPEROXIDASE"/>
</dbReference>
<keyword evidence="8" id="KW-1185">Reference proteome</keyword>
<dbReference type="GO" id="GO:0005576">
    <property type="term" value="C:extracellular region"/>
    <property type="evidence" value="ECO:0007669"/>
    <property type="project" value="UniProtKB-SubCell"/>
</dbReference>
<dbReference type="Proteomes" id="UP000827092">
    <property type="component" value="Unassembled WGS sequence"/>
</dbReference>
<keyword evidence="4" id="KW-0732">Signal</keyword>
<evidence type="ECO:0000256" key="3">
    <source>
        <dbReference type="ARBA" id="ARBA00022559"/>
    </source>
</evidence>
<dbReference type="PROSITE" id="PS50292">
    <property type="entry name" value="PEROXIDASE_3"/>
    <property type="match status" value="1"/>
</dbReference>
<keyword evidence="3" id="KW-0560">Oxidoreductase</keyword>
<dbReference type="EMBL" id="JAFNEN010000529">
    <property type="protein sequence ID" value="KAG8181172.1"/>
    <property type="molecule type" value="Genomic_DNA"/>
</dbReference>
<evidence type="ECO:0000256" key="2">
    <source>
        <dbReference type="ARBA" id="ARBA00022525"/>
    </source>
</evidence>
<gene>
    <name evidence="7" type="ORF">JTE90_010945</name>
</gene>
<dbReference type="InterPro" id="IPR010255">
    <property type="entry name" value="Haem_peroxidase_sf"/>
</dbReference>
<comment type="caution">
    <text evidence="7">The sequence shown here is derived from an EMBL/GenBank/DDBJ whole genome shotgun (WGS) entry which is preliminary data.</text>
</comment>
<dbReference type="FunFam" id="1.10.640.10:FF:000003">
    <property type="entry name" value="chorion peroxidase"/>
    <property type="match status" value="1"/>
</dbReference>
<evidence type="ECO:0008006" key="9">
    <source>
        <dbReference type="Google" id="ProtNLM"/>
    </source>
</evidence>
<proteinExistence type="predicted"/>
<dbReference type="InterPro" id="IPR037120">
    <property type="entry name" value="Haem_peroxidase_sf_animal"/>
</dbReference>
<accession>A0AAV6UAJ0</accession>
<dbReference type="GO" id="GO:0046872">
    <property type="term" value="F:metal ion binding"/>
    <property type="evidence" value="ECO:0007669"/>
    <property type="project" value="UniProtKB-KW"/>
</dbReference>
<keyword evidence="2" id="KW-0964">Secreted</keyword>
<sequence>MVARFVRAYCLCIVIIIVIFLEVALGLNNTLNSRQSLGNGLINVYRQNVFDPTFMDPGNFNAENSHSGTDTCIIADSIDCNPSSVYRTYDGTCNNLAQPTWGKAEGCHTRILEPHYEGAYDLRRSVKGGPLPLPRKITLTEFKNRYRPTHHASLFFTIFGQVVSHEMTNVGLQLAPGDKDCCNDEELAKNTSLCIPFISPPDDPFYSKFKVTCFDLRRSVPCPRCISTAKKQSLNFVTATLDGSLFYGNTEERALELRSLDGTGRMNVTKTEFGELLPTPRESDPPPQFCPEVDKLQCFEAGDTRVNQHSPLMSVSTLFVREHNNLADRLGELNPSWDGETRYQEARKIVAAELQNIVYSEYLPALLSPAHISHYNLSVQTDNKSTQYDSSVALGIWNEFSTAIFRLHSMIATQVGFDHHRFKDYFANALLLREGKMDNIIKGTFKVPSQRNDHYFIKDVTNHLYQRSFTPLPYGEDLVSLDVLRGRDNGIPPYVDMLRHLTGGRMDVTEFDDLAPLMPSTNIRSLKNLYKDVLDVDLFAGALMENIIPGSQLGPTSAAIVSMQFNNIKFGDRFYFEHEGEAGSFSPDQRESVKKVTLARVLCDNLRIKNIQKNPLYLESETNPVMKCEDIPPSLDLSSWKILSN</sequence>
<dbReference type="AlphaFoldDB" id="A0AAV6UAJ0"/>
<keyword evidence="6" id="KW-0408">Iron</keyword>
<dbReference type="GO" id="GO:0006979">
    <property type="term" value="P:response to oxidative stress"/>
    <property type="evidence" value="ECO:0007669"/>
    <property type="project" value="InterPro"/>
</dbReference>
<keyword evidence="6" id="KW-0479">Metal-binding</keyword>